<dbReference type="InterPro" id="IPR036047">
    <property type="entry name" value="F-box-like_dom_sf"/>
</dbReference>
<evidence type="ECO:0000313" key="2">
    <source>
        <dbReference type="EMBL" id="KAF4592477.1"/>
    </source>
</evidence>
<dbReference type="PROSITE" id="PS50181">
    <property type="entry name" value="FBOX"/>
    <property type="match status" value="1"/>
</dbReference>
<sequence length="475" mass="52869">MGEAAPLFAKLPNESVHNIFSLLDAVDLVPLARVCRLFCSHINGNRALFHSVYKRLLDTPKDVEIDYEAEVRRLGRLQVICSRPTADEKKHELAFVSEAVDRLLELACSRGRTMDNSGTQAIAPSTHAFSYNVQLLARLFSEYSTRSAFMQRSCLFERIRDEAIRPPRPPKEEHQQSAKLHCLYGCPIFRTGDCQQASGHTYPLAVSRLFDIRLSTQAAHFGPFLDDGSDGIDWEKVEAIIIVLGAKMRQIRVSRLFPDICHGPFSGSWAQSFVPPPEPGLVPSASDPYGVTGTWYRALSSIDFMDFLKLNFPLELADGDPLQMPLRPACLQQYFQLHAMRISVTSIESPGPNDGQTLPVVYFKGTSWPLNATDSDTPVVCKGSVRLTRQGDVRWSIVVMHQGDNHWRVEGVQLGGVRSARGVVGNWFECIAEEPSERGPTAFWKATDSDVASDEIHAAFAAEFGAKYKVVWASV</sequence>
<protein>
    <submittedName>
        <fullName evidence="2">F-box domain-containing protein</fullName>
    </submittedName>
</protein>
<dbReference type="InterPro" id="IPR001810">
    <property type="entry name" value="F-box_dom"/>
</dbReference>
<reference evidence="2 3" key="1">
    <citation type="journal article" date="2020" name="G3 (Bethesda)">
        <title>Genetic Underpinnings of Host Manipulation by Ophiocordyceps as Revealed by Comparative Transcriptomics.</title>
        <authorList>
            <person name="Will I."/>
            <person name="Das B."/>
            <person name="Trinh T."/>
            <person name="Brachmann A."/>
            <person name="Ohm R.A."/>
            <person name="de Bekker C."/>
        </authorList>
    </citation>
    <scope>NUCLEOTIDE SEQUENCE [LARGE SCALE GENOMIC DNA]</scope>
    <source>
        <strain evidence="2 3">EC05</strain>
    </source>
</reference>
<comment type="caution">
    <text evidence="2">The sequence shown here is derived from an EMBL/GenBank/DDBJ whole genome shotgun (WGS) entry which is preliminary data.</text>
</comment>
<evidence type="ECO:0000313" key="3">
    <source>
        <dbReference type="Proteomes" id="UP000562929"/>
    </source>
</evidence>
<dbReference type="OrthoDB" id="3226064at2759"/>
<feature type="domain" description="F-box" evidence="1">
    <location>
        <begin position="5"/>
        <end position="56"/>
    </location>
</feature>
<gene>
    <name evidence="2" type="ORF">GQ602_002776</name>
</gene>
<dbReference type="SMART" id="SM00256">
    <property type="entry name" value="FBOX"/>
    <property type="match status" value="1"/>
</dbReference>
<dbReference type="EMBL" id="JAACLJ010000002">
    <property type="protein sequence ID" value="KAF4592477.1"/>
    <property type="molecule type" value="Genomic_DNA"/>
</dbReference>
<proteinExistence type="predicted"/>
<keyword evidence="3" id="KW-1185">Reference proteome</keyword>
<evidence type="ECO:0000259" key="1">
    <source>
        <dbReference type="PROSITE" id="PS50181"/>
    </source>
</evidence>
<dbReference type="SUPFAM" id="SSF81383">
    <property type="entry name" value="F-box domain"/>
    <property type="match status" value="1"/>
</dbReference>
<organism evidence="2 3">
    <name type="scientific">Ophiocordyceps camponoti-floridani</name>
    <dbReference type="NCBI Taxonomy" id="2030778"/>
    <lineage>
        <taxon>Eukaryota</taxon>
        <taxon>Fungi</taxon>
        <taxon>Dikarya</taxon>
        <taxon>Ascomycota</taxon>
        <taxon>Pezizomycotina</taxon>
        <taxon>Sordariomycetes</taxon>
        <taxon>Hypocreomycetidae</taxon>
        <taxon>Hypocreales</taxon>
        <taxon>Ophiocordycipitaceae</taxon>
        <taxon>Ophiocordyceps</taxon>
    </lineage>
</organism>
<dbReference type="AlphaFoldDB" id="A0A8H4QB40"/>
<accession>A0A8H4QB40</accession>
<name>A0A8H4QB40_9HYPO</name>
<dbReference type="Pfam" id="PF12937">
    <property type="entry name" value="F-box-like"/>
    <property type="match status" value="1"/>
</dbReference>
<dbReference type="Gene3D" id="1.20.1280.50">
    <property type="match status" value="1"/>
</dbReference>
<dbReference type="Proteomes" id="UP000562929">
    <property type="component" value="Unassembled WGS sequence"/>
</dbReference>